<name>A0ABV5DZ68_9ACTN</name>
<feature type="compositionally biased region" description="Acidic residues" evidence="1">
    <location>
        <begin position="33"/>
        <end position="47"/>
    </location>
</feature>
<evidence type="ECO:0000313" key="4">
    <source>
        <dbReference type="Proteomes" id="UP001585053"/>
    </source>
</evidence>
<evidence type="ECO:0000256" key="2">
    <source>
        <dbReference type="SAM" id="SignalP"/>
    </source>
</evidence>
<evidence type="ECO:0000256" key="1">
    <source>
        <dbReference type="SAM" id="MobiDB-lite"/>
    </source>
</evidence>
<evidence type="ECO:0008006" key="5">
    <source>
        <dbReference type="Google" id="ProtNLM"/>
    </source>
</evidence>
<sequence length="167" mass="18417">MRRALLMGAALALALSACGQQNTGGEENAPGEGDGEDDRYERDDDDRTAEGDVQVLNFHGDENGFPDQRPEDYVATEFTTFSDMEWDEWHEDGARGEGEVLGTWCMDQGCQDDPYDVDVELADPVDVDGTPYFSTYTITDYGDMPEEQRQALDDADGGRLAVPSQTD</sequence>
<dbReference type="EMBL" id="JAYMRS010000007">
    <property type="protein sequence ID" value="MFB8769865.1"/>
    <property type="molecule type" value="Genomic_DNA"/>
</dbReference>
<comment type="caution">
    <text evidence="3">The sequence shown here is derived from an EMBL/GenBank/DDBJ whole genome shotgun (WGS) entry which is preliminary data.</text>
</comment>
<proteinExistence type="predicted"/>
<accession>A0ABV5DZ68</accession>
<dbReference type="RefSeq" id="WP_234305767.1">
    <property type="nucleotide sequence ID" value="NZ_BAZE01000003.1"/>
</dbReference>
<gene>
    <name evidence="3" type="ORF">VSQ78_19325</name>
</gene>
<dbReference type="GeneID" id="91390690"/>
<dbReference type="PROSITE" id="PS51257">
    <property type="entry name" value="PROKAR_LIPOPROTEIN"/>
    <property type="match status" value="1"/>
</dbReference>
<keyword evidence="4" id="KW-1185">Reference proteome</keyword>
<keyword evidence="2" id="KW-0732">Signal</keyword>
<feature type="chain" id="PRO_5046948208" description="Lipoprotein" evidence="2">
    <location>
        <begin position="20"/>
        <end position="167"/>
    </location>
</feature>
<dbReference type="Proteomes" id="UP001585053">
    <property type="component" value="Unassembled WGS sequence"/>
</dbReference>
<evidence type="ECO:0000313" key="3">
    <source>
        <dbReference type="EMBL" id="MFB8769865.1"/>
    </source>
</evidence>
<feature type="region of interest" description="Disordered" evidence="1">
    <location>
        <begin position="138"/>
        <end position="167"/>
    </location>
</feature>
<organism evidence="3 4">
    <name type="scientific">Nocardiopsis alba</name>
    <dbReference type="NCBI Taxonomy" id="53437"/>
    <lineage>
        <taxon>Bacteria</taxon>
        <taxon>Bacillati</taxon>
        <taxon>Actinomycetota</taxon>
        <taxon>Actinomycetes</taxon>
        <taxon>Streptosporangiales</taxon>
        <taxon>Nocardiopsidaceae</taxon>
        <taxon>Nocardiopsis</taxon>
    </lineage>
</organism>
<protein>
    <recommendedName>
        <fullName evidence="5">Lipoprotein</fullName>
    </recommendedName>
</protein>
<reference evidence="3 4" key="1">
    <citation type="submission" date="2024-01" db="EMBL/GenBank/DDBJ databases">
        <title>Genome mining of biosynthetic gene clusters to explore secondary metabolites of Streptomyces sp.</title>
        <authorList>
            <person name="Baig A."/>
            <person name="Ajitkumar Shintre N."/>
            <person name="Kumar H."/>
            <person name="Anbarasu A."/>
            <person name="Ramaiah S."/>
        </authorList>
    </citation>
    <scope>NUCLEOTIDE SEQUENCE [LARGE SCALE GENOMIC DNA]</scope>
    <source>
        <strain evidence="3 4">A01</strain>
    </source>
</reference>
<feature type="signal peptide" evidence="2">
    <location>
        <begin position="1"/>
        <end position="19"/>
    </location>
</feature>
<feature type="region of interest" description="Disordered" evidence="1">
    <location>
        <begin position="18"/>
        <end position="51"/>
    </location>
</feature>